<evidence type="ECO:0000313" key="3">
    <source>
        <dbReference type="Proteomes" id="UP000271974"/>
    </source>
</evidence>
<evidence type="ECO:0000313" key="2">
    <source>
        <dbReference type="EMBL" id="RUS70271.1"/>
    </source>
</evidence>
<keyword evidence="3" id="KW-1185">Reference proteome</keyword>
<organism evidence="2 3">
    <name type="scientific">Elysia chlorotica</name>
    <name type="common">Eastern emerald elysia</name>
    <name type="synonym">Sea slug</name>
    <dbReference type="NCBI Taxonomy" id="188477"/>
    <lineage>
        <taxon>Eukaryota</taxon>
        <taxon>Metazoa</taxon>
        <taxon>Spiralia</taxon>
        <taxon>Lophotrochozoa</taxon>
        <taxon>Mollusca</taxon>
        <taxon>Gastropoda</taxon>
        <taxon>Heterobranchia</taxon>
        <taxon>Euthyneura</taxon>
        <taxon>Panpulmonata</taxon>
        <taxon>Sacoglossa</taxon>
        <taxon>Placobranchoidea</taxon>
        <taxon>Plakobranchidae</taxon>
        <taxon>Elysia</taxon>
    </lineage>
</organism>
<dbReference type="AlphaFoldDB" id="A0A3S0ZLN5"/>
<comment type="caution">
    <text evidence="2">The sequence shown here is derived from an EMBL/GenBank/DDBJ whole genome shotgun (WGS) entry which is preliminary data.</text>
</comment>
<feature type="region of interest" description="Disordered" evidence="1">
    <location>
        <begin position="573"/>
        <end position="609"/>
    </location>
</feature>
<evidence type="ECO:0000256" key="1">
    <source>
        <dbReference type="SAM" id="MobiDB-lite"/>
    </source>
</evidence>
<reference evidence="2 3" key="1">
    <citation type="submission" date="2019-01" db="EMBL/GenBank/DDBJ databases">
        <title>A draft genome assembly of the solar-powered sea slug Elysia chlorotica.</title>
        <authorList>
            <person name="Cai H."/>
            <person name="Li Q."/>
            <person name="Fang X."/>
            <person name="Li J."/>
            <person name="Curtis N.E."/>
            <person name="Altenburger A."/>
            <person name="Shibata T."/>
            <person name="Feng M."/>
            <person name="Maeda T."/>
            <person name="Schwartz J.A."/>
            <person name="Shigenobu S."/>
            <person name="Lundholm N."/>
            <person name="Nishiyama T."/>
            <person name="Yang H."/>
            <person name="Hasebe M."/>
            <person name="Li S."/>
            <person name="Pierce S.K."/>
            <person name="Wang J."/>
        </authorList>
    </citation>
    <scope>NUCLEOTIDE SEQUENCE [LARGE SCALE GENOMIC DNA]</scope>
    <source>
        <strain evidence="2">EC2010</strain>
        <tissue evidence="2">Whole organism of an adult</tissue>
    </source>
</reference>
<dbReference type="OrthoDB" id="10570334at2759"/>
<dbReference type="Proteomes" id="UP000271974">
    <property type="component" value="Unassembled WGS sequence"/>
</dbReference>
<accession>A0A3S0ZLN5</accession>
<dbReference type="EMBL" id="RQTK01001446">
    <property type="protein sequence ID" value="RUS70271.1"/>
    <property type="molecule type" value="Genomic_DNA"/>
</dbReference>
<name>A0A3S0ZLN5_ELYCH</name>
<protein>
    <submittedName>
        <fullName evidence="2">Uncharacterized protein</fullName>
    </submittedName>
</protein>
<gene>
    <name evidence="2" type="ORF">EGW08_021948</name>
</gene>
<sequence length="748" mass="82059">MNLNNPISIFANDVKPLRPSIQGVDGLDDKLNTQTFISDEIIRVTEEGGIGYANVSHNLEVMYAMKLICGTYSLLSSMPFGLISQYMYCDDRIHQNFVVSNMYHIDASDGHQELIPGRVEVTNRVIVVRRSVRTGLPLVGSFSVQKDLRSEVCTALKAFCEELKTNRMERLALGLAETNEYDNPKLLILRNMIANFFANVKLNVKFCSSGQVRGTNAKILRRLIQYSPSVYSLMRVKPHKQVTLKAADLAVTLNSSVADLAFGLNKPIPYTYYGSADAGAEQKEALIKLLNLYDQYTDNDGALDDMHGYLTGPGAPFNKPTAVVITTGRVIDMLCHVGVVKTTTCTVVQKIAEISLSSADMSPMVTAAPQKAVNLVNGQYTFDPSGQIKRKEISTEDQTVLYSKLGNHNLMFCAVEPSLFTNNILREAQMESMTTFDSIIPTGVILCEGDCTEIPKGPSQQVTHFCNEFSTQYTLKCSSMAGILRALFVDGGKAFFSFKQGIDDIEDSSAYEKSMVFYRYRGELYNADGTPAPSQFQAESGDGSETREGLDFGAERINVPDNESTGVKIVEGAVVDNANETGGGDRDEAGGSGENDAVEPGAEEAGVRATGPTLDEAVTAQNEDRVKDNYSVLKTTISINKYMVDNYYYSHAVHVKYHVYRARIIPFGQHSIASSQGMTYNTMVMGMVGKNISANSFIVMISRVSSADKLKLYMKDGGAPNISPLSADIVQTTRKLHVLSHLKRTGYL</sequence>
<proteinExistence type="predicted"/>